<dbReference type="OrthoDB" id="271226at2"/>
<evidence type="ECO:0000259" key="1">
    <source>
        <dbReference type="Pfam" id="PF20013"/>
    </source>
</evidence>
<evidence type="ECO:0000313" key="3">
    <source>
        <dbReference type="Proteomes" id="UP000010798"/>
    </source>
</evidence>
<protein>
    <recommendedName>
        <fullName evidence="1">GTPase-associated protein 1 N-terminal domain-containing protein</fullName>
    </recommendedName>
</protein>
<dbReference type="AlphaFoldDB" id="L0DE76"/>
<feature type="domain" description="GTPase-associated protein 1 N-terminal" evidence="1">
    <location>
        <begin position="3"/>
        <end position="127"/>
    </location>
</feature>
<dbReference type="InterPro" id="IPR045402">
    <property type="entry name" value="GAP1-N2"/>
</dbReference>
<dbReference type="KEGG" id="saci:Sinac_3423"/>
<proteinExistence type="predicted"/>
<reference evidence="2 3" key="1">
    <citation type="submission" date="2012-02" db="EMBL/GenBank/DDBJ databases">
        <title>Complete sequence of chromosome of Singulisphaera acidiphila DSM 18658.</title>
        <authorList>
            <consortium name="US DOE Joint Genome Institute (JGI-PGF)"/>
            <person name="Lucas S."/>
            <person name="Copeland A."/>
            <person name="Lapidus A."/>
            <person name="Glavina del Rio T."/>
            <person name="Dalin E."/>
            <person name="Tice H."/>
            <person name="Bruce D."/>
            <person name="Goodwin L."/>
            <person name="Pitluck S."/>
            <person name="Peters L."/>
            <person name="Ovchinnikova G."/>
            <person name="Chertkov O."/>
            <person name="Kyrpides N."/>
            <person name="Mavromatis K."/>
            <person name="Ivanova N."/>
            <person name="Brettin T."/>
            <person name="Detter J.C."/>
            <person name="Han C."/>
            <person name="Larimer F."/>
            <person name="Land M."/>
            <person name="Hauser L."/>
            <person name="Markowitz V."/>
            <person name="Cheng J.-F."/>
            <person name="Hugenholtz P."/>
            <person name="Woyke T."/>
            <person name="Wu D."/>
            <person name="Tindall B."/>
            <person name="Pomrenke H."/>
            <person name="Brambilla E."/>
            <person name="Klenk H.-P."/>
            <person name="Eisen J.A."/>
        </authorList>
    </citation>
    <scope>NUCLEOTIDE SEQUENCE [LARGE SCALE GENOMIC DNA]</scope>
    <source>
        <strain evidence="3">ATCC BAA-1392 / DSM 18658 / VKM B-2454 / MOB10</strain>
    </source>
</reference>
<dbReference type="HOGENOM" id="CLU_1255259_0_0_0"/>
<dbReference type="STRING" id="886293.Sinac_3423"/>
<accession>L0DE76</accession>
<gene>
    <name evidence="2" type="ordered locus">Sinac_3423</name>
</gene>
<evidence type="ECO:0000313" key="2">
    <source>
        <dbReference type="EMBL" id="AGA27684.1"/>
    </source>
</evidence>
<dbReference type="Proteomes" id="UP000010798">
    <property type="component" value="Chromosome"/>
</dbReference>
<dbReference type="RefSeq" id="WP_015246829.1">
    <property type="nucleotide sequence ID" value="NC_019892.1"/>
</dbReference>
<organism evidence="2 3">
    <name type="scientific">Singulisphaera acidiphila (strain ATCC BAA-1392 / DSM 18658 / VKM B-2454 / MOB10)</name>
    <dbReference type="NCBI Taxonomy" id="886293"/>
    <lineage>
        <taxon>Bacteria</taxon>
        <taxon>Pseudomonadati</taxon>
        <taxon>Planctomycetota</taxon>
        <taxon>Planctomycetia</taxon>
        <taxon>Isosphaerales</taxon>
        <taxon>Isosphaeraceae</taxon>
        <taxon>Singulisphaera</taxon>
    </lineage>
</organism>
<keyword evidence="3" id="KW-1185">Reference proteome</keyword>
<name>L0DE76_SINAD</name>
<dbReference type="Pfam" id="PF20013">
    <property type="entry name" value="GAP1-N2"/>
    <property type="match status" value="1"/>
</dbReference>
<dbReference type="eggNOG" id="ENOG50333IA">
    <property type="taxonomic scope" value="Bacteria"/>
</dbReference>
<dbReference type="EMBL" id="CP003364">
    <property type="protein sequence ID" value="AGA27684.1"/>
    <property type="molecule type" value="Genomic_DNA"/>
</dbReference>
<sequence>MWAEQAIFTSMTRLGKSGYHVVARSPGLSESDAIILTTWSPSHGALIVDAANRVSVNFHPMPNHRYALSRTCEGPPEHSGRGGRQLYTHALIFDTGKLQQADHQPFAIYRDALALGYFHYRGEPPTILPAVELSVTYVHPAPSTWTERAQALGCTHADTVRRKLSSGEDVRLTYSGDRMVLAECLIGPLKAEVRSEVSFATSLQPSAVRPYRLVIVGECR</sequence>